<dbReference type="AlphaFoldDB" id="A7APD0"/>
<dbReference type="GO" id="GO:0000932">
    <property type="term" value="C:P-body"/>
    <property type="evidence" value="ECO:0007669"/>
    <property type="project" value="TreeGrafter"/>
</dbReference>
<dbReference type="EMBL" id="AAXT01000001">
    <property type="protein sequence ID" value="EDO08414.1"/>
    <property type="molecule type" value="Genomic_DNA"/>
</dbReference>
<dbReference type="KEGG" id="bbo:BBOV_III008540"/>
<dbReference type="GeneID" id="5480234"/>
<keyword evidence="7" id="KW-1185">Reference proteome</keyword>
<evidence type="ECO:0000313" key="7">
    <source>
        <dbReference type="Proteomes" id="UP000002173"/>
    </source>
</evidence>
<gene>
    <name evidence="6" type="ORF">BBOV_III008540</name>
</gene>
<dbReference type="GO" id="GO:0006397">
    <property type="term" value="P:mRNA processing"/>
    <property type="evidence" value="ECO:0007669"/>
    <property type="project" value="UniProtKB-KW"/>
</dbReference>
<dbReference type="OMA" id="SHTPLMM"/>
<reference evidence="7" key="3">
    <citation type="journal article" date="2021" name="Int. J. Parasitol.">
        <title>Comparative analysis of gene expression between Babesia bovis blood stages and kinetes allowed by improved genome annotation.</title>
        <authorList>
            <person name="Ueti M.W."/>
            <person name="Johnson W.C."/>
            <person name="Kappmeyer L.S."/>
            <person name="Herndon D.R."/>
            <person name="Mousel M.R."/>
            <person name="Reif K.E."/>
            <person name="Taus N.S."/>
            <person name="Ifeonu O.O."/>
            <person name="Silva J.C."/>
            <person name="Suarez C.E."/>
            <person name="Brayton K.A."/>
        </authorList>
    </citation>
    <scope>NUCLEOTIDE SEQUENCE [LARGE SCALE GENOMIC DNA]</scope>
</reference>
<proteinExistence type="inferred from homology"/>
<feature type="region of interest" description="Disordered" evidence="5">
    <location>
        <begin position="285"/>
        <end position="304"/>
    </location>
</feature>
<comment type="subcellular location">
    <subcellularLocation>
        <location evidence="1">Cytoplasm</location>
    </subcellularLocation>
</comment>
<reference evidence="6 7" key="1">
    <citation type="journal article" date="2007" name="PLoS Pathog.">
        <title>Genome sequence of Babesia bovis and comparative analysis of apicomplexan hemoprotozoa.</title>
        <authorList>
            <person name="Brayton K.A."/>
            <person name="Lau A.O.T."/>
            <person name="Herndon D.R."/>
            <person name="Hannick L."/>
            <person name="Kappmeyer L.S."/>
            <person name="Berens S.J."/>
            <person name="Bidwell S.L."/>
            <person name="Brown W.C."/>
            <person name="Crabtree J."/>
            <person name="Fadrosh D."/>
            <person name="Feldblum T."/>
            <person name="Forberger H.A."/>
            <person name="Haas B.J."/>
            <person name="Howell J.M."/>
            <person name="Khouri H."/>
            <person name="Koo H."/>
            <person name="Mann D.J."/>
            <person name="Norimine J."/>
            <person name="Paulsen I.T."/>
            <person name="Radune D."/>
            <person name="Ren Q."/>
            <person name="Smith R.K. Jr."/>
            <person name="Suarez C.E."/>
            <person name="White O."/>
            <person name="Wortman J.R."/>
            <person name="Knowles D.P. Jr."/>
            <person name="McElwain T.F."/>
            <person name="Nene V.M."/>
        </authorList>
    </citation>
    <scope>NUCLEOTIDE SEQUENCE [LARGE SCALE GENOMIC DNA]</scope>
    <source>
        <strain evidence="6">T2Bo</strain>
    </source>
</reference>
<dbReference type="Pfam" id="PF06058">
    <property type="entry name" value="DCP1"/>
    <property type="match status" value="1"/>
</dbReference>
<dbReference type="PANTHER" id="PTHR16290:SF0">
    <property type="entry name" value="DECAPPING PROTEIN 1, ISOFORM A"/>
    <property type="match status" value="1"/>
</dbReference>
<name>A7APD0_BABBO</name>
<dbReference type="eggNOG" id="KOG2868">
    <property type="taxonomic scope" value="Eukaryota"/>
</dbReference>
<evidence type="ECO:0000256" key="1">
    <source>
        <dbReference type="ARBA" id="ARBA00004496"/>
    </source>
</evidence>
<dbReference type="GO" id="GO:0031087">
    <property type="term" value="P:deadenylation-independent decapping of nuclear-transcribed mRNA"/>
    <property type="evidence" value="ECO:0007669"/>
    <property type="project" value="TreeGrafter"/>
</dbReference>
<dbReference type="GO" id="GO:0003729">
    <property type="term" value="F:mRNA binding"/>
    <property type="evidence" value="ECO:0007669"/>
    <property type="project" value="TreeGrafter"/>
</dbReference>
<evidence type="ECO:0000256" key="5">
    <source>
        <dbReference type="SAM" id="MobiDB-lite"/>
    </source>
</evidence>
<keyword evidence="3" id="KW-0963">Cytoplasm</keyword>
<comment type="similarity">
    <text evidence="2">Belongs to the DCP1 family.</text>
</comment>
<organism evidence="6 7">
    <name type="scientific">Babesia bovis</name>
    <dbReference type="NCBI Taxonomy" id="5865"/>
    <lineage>
        <taxon>Eukaryota</taxon>
        <taxon>Sar</taxon>
        <taxon>Alveolata</taxon>
        <taxon>Apicomplexa</taxon>
        <taxon>Aconoidasida</taxon>
        <taxon>Piroplasmida</taxon>
        <taxon>Babesiidae</taxon>
        <taxon>Babesia</taxon>
    </lineage>
</organism>
<dbReference type="Gene3D" id="2.30.29.30">
    <property type="entry name" value="Pleckstrin-homology domain (PH domain)/Phosphotyrosine-binding domain (PTB)"/>
    <property type="match status" value="1"/>
</dbReference>
<evidence type="ECO:0000256" key="4">
    <source>
        <dbReference type="ARBA" id="ARBA00022664"/>
    </source>
</evidence>
<dbReference type="InterPro" id="IPR011993">
    <property type="entry name" value="PH-like_dom_sf"/>
</dbReference>
<protein>
    <submittedName>
        <fullName evidence="6">Dcp1-like decapping family protein</fullName>
    </submittedName>
</protein>
<evidence type="ECO:0000313" key="6">
    <source>
        <dbReference type="EMBL" id="EDO08414.1"/>
    </source>
</evidence>
<dbReference type="VEuPathDB" id="PiroplasmaDB:BBOV_III008540"/>
<accession>A7APD0</accession>
<feature type="region of interest" description="Disordered" evidence="5">
    <location>
        <begin position="165"/>
        <end position="191"/>
    </location>
</feature>
<sequence length="385" mass="43866">MDNDDGVDDVGQRAASNNSALDEVRRMRGRLSLKLLLSCDQHVKDIIFQTPFVTAYELKGNNEWERAGIEGFLYLLQRDAEPAHSIIVVNRKLEHHLIEYITPEFQVALEGNFIFYRSLNTATGTMHNIRGLWFYDEKECMTTYNKIFEVIINREPLSGFKRDSNVTSTNEVKQPIPSSIHGTAAPSQVQMSTEDIDMRIEMLSMKKKGGLVHPGVNAHRRISDANTTPRQEAQVQMPSMGMLHGYNVEHTAESHSHQAPPANALPIPSRLPGYNLTVKSAQAYSSDHKQMSIPIRPTVSNPRENEMDYTSFPMNTNMNHYTQGPMMATHQPSRETQSIPIQPRQEMEIKITYDMLCSAFAETMQSEEFLRLVWRRLALKASHYL</sequence>
<dbReference type="Proteomes" id="UP000002173">
    <property type="component" value="Unassembled WGS sequence"/>
</dbReference>
<evidence type="ECO:0000256" key="2">
    <source>
        <dbReference type="ARBA" id="ARBA00008778"/>
    </source>
</evidence>
<evidence type="ECO:0000256" key="3">
    <source>
        <dbReference type="ARBA" id="ARBA00022490"/>
    </source>
</evidence>
<comment type="caution">
    <text evidence="6">The sequence shown here is derived from an EMBL/GenBank/DDBJ whole genome shotgun (WGS) entry which is preliminary data.</text>
</comment>
<dbReference type="GO" id="GO:0000290">
    <property type="term" value="P:deadenylation-dependent decapping of nuclear-transcribed mRNA"/>
    <property type="evidence" value="ECO:0007669"/>
    <property type="project" value="InterPro"/>
</dbReference>
<dbReference type="PANTHER" id="PTHR16290">
    <property type="entry name" value="TRANSCRIPTION FACTOR SMIF DECAPPING ENZYME DCP1"/>
    <property type="match status" value="1"/>
</dbReference>
<dbReference type="STRING" id="5865.A7APD0"/>
<dbReference type="SUPFAM" id="SSF50729">
    <property type="entry name" value="PH domain-like"/>
    <property type="match status" value="1"/>
</dbReference>
<dbReference type="InParanoid" id="A7APD0"/>
<dbReference type="InterPro" id="IPR010334">
    <property type="entry name" value="Dcp1"/>
</dbReference>
<reference evidence="7" key="2">
    <citation type="journal article" date="2020" name="Data Brief">
        <title>Transcriptome dataset of Babesia bovis life stages within vertebrate and invertebrate hosts.</title>
        <authorList>
            <person name="Ueti M.W."/>
            <person name="Johnson W.C."/>
            <person name="Kappmeyer L.S."/>
            <person name="Herndon D.R."/>
            <person name="Mousel M.R."/>
            <person name="Reif K.E."/>
            <person name="Taus N.S."/>
            <person name="Ifeonu O.O."/>
            <person name="Silva J.C."/>
            <person name="Suarez C.E."/>
            <person name="Brayton K.A."/>
        </authorList>
    </citation>
    <scope>NUCLEOTIDE SEQUENCE [LARGE SCALE GENOMIC DNA]</scope>
</reference>
<dbReference type="CDD" id="cd09804">
    <property type="entry name" value="Dcp1"/>
    <property type="match status" value="1"/>
</dbReference>
<dbReference type="RefSeq" id="XP_001611982.1">
    <property type="nucleotide sequence ID" value="XM_001611932.1"/>
</dbReference>
<dbReference type="GO" id="GO:0008047">
    <property type="term" value="F:enzyme activator activity"/>
    <property type="evidence" value="ECO:0007669"/>
    <property type="project" value="InterPro"/>
</dbReference>
<keyword evidence="4" id="KW-0507">mRNA processing</keyword>